<sequence length="173" mass="19769">AISFSLKNNIPAVKDLGLILTECGNFEDALDQFNEVISQCLEIPESLPQSEKGNGNENLEYVFTLTHAYEQAGLCLYKRAEKPGIILERSTKWNDEAERKLMKAVSLSARMSNLDSNIKNYQHEVWKAFSTLEAKYEANPDSPKVIKMYLQLLHRMAHFEKIPEIMEKLKAMS</sequence>
<protein>
    <submittedName>
        <fullName evidence="1">Uncharacterized protein</fullName>
    </submittedName>
</protein>
<reference evidence="1 2" key="1">
    <citation type="submission" date="2024-04" db="EMBL/GenBank/DDBJ databases">
        <authorList>
            <consortium name="Genoscope - CEA"/>
            <person name="William W."/>
        </authorList>
    </citation>
    <scope>NUCLEOTIDE SEQUENCE [LARGE SCALE GENOMIC DNA]</scope>
</reference>
<evidence type="ECO:0000313" key="1">
    <source>
        <dbReference type="EMBL" id="CAL1532231.1"/>
    </source>
</evidence>
<dbReference type="Proteomes" id="UP001497497">
    <property type="component" value="Unassembled WGS sequence"/>
</dbReference>
<gene>
    <name evidence="1" type="ORF">GSLYS_00006310001</name>
</gene>
<dbReference type="InterPro" id="IPR011990">
    <property type="entry name" value="TPR-like_helical_dom_sf"/>
</dbReference>
<dbReference type="SUPFAM" id="SSF48452">
    <property type="entry name" value="TPR-like"/>
    <property type="match status" value="1"/>
</dbReference>
<accession>A0AAV2HEI7</accession>
<feature type="non-terminal residue" evidence="1">
    <location>
        <position position="1"/>
    </location>
</feature>
<organism evidence="1 2">
    <name type="scientific">Lymnaea stagnalis</name>
    <name type="common">Great pond snail</name>
    <name type="synonym">Helix stagnalis</name>
    <dbReference type="NCBI Taxonomy" id="6523"/>
    <lineage>
        <taxon>Eukaryota</taxon>
        <taxon>Metazoa</taxon>
        <taxon>Spiralia</taxon>
        <taxon>Lophotrochozoa</taxon>
        <taxon>Mollusca</taxon>
        <taxon>Gastropoda</taxon>
        <taxon>Heterobranchia</taxon>
        <taxon>Euthyneura</taxon>
        <taxon>Panpulmonata</taxon>
        <taxon>Hygrophila</taxon>
        <taxon>Lymnaeoidea</taxon>
        <taxon>Lymnaeidae</taxon>
        <taxon>Lymnaea</taxon>
    </lineage>
</organism>
<comment type="caution">
    <text evidence="1">The sequence shown here is derived from an EMBL/GenBank/DDBJ whole genome shotgun (WGS) entry which is preliminary data.</text>
</comment>
<dbReference type="AlphaFoldDB" id="A0AAV2HEI7"/>
<proteinExistence type="predicted"/>
<keyword evidence="2" id="KW-1185">Reference proteome</keyword>
<feature type="non-terminal residue" evidence="1">
    <location>
        <position position="173"/>
    </location>
</feature>
<evidence type="ECO:0000313" key="2">
    <source>
        <dbReference type="Proteomes" id="UP001497497"/>
    </source>
</evidence>
<dbReference type="EMBL" id="CAXITT010000110">
    <property type="protein sequence ID" value="CAL1532231.1"/>
    <property type="molecule type" value="Genomic_DNA"/>
</dbReference>
<name>A0AAV2HEI7_LYMST</name>
<dbReference type="Gene3D" id="1.25.40.10">
    <property type="entry name" value="Tetratricopeptide repeat domain"/>
    <property type="match status" value="1"/>
</dbReference>